<proteinExistence type="predicted"/>
<organism evidence="1">
    <name type="scientific">Lepeophtheirus salmonis</name>
    <name type="common">Salmon louse</name>
    <name type="synonym">Caligus salmonis</name>
    <dbReference type="NCBI Taxonomy" id="72036"/>
    <lineage>
        <taxon>Eukaryota</taxon>
        <taxon>Metazoa</taxon>
        <taxon>Ecdysozoa</taxon>
        <taxon>Arthropoda</taxon>
        <taxon>Crustacea</taxon>
        <taxon>Multicrustacea</taxon>
        <taxon>Hexanauplia</taxon>
        <taxon>Copepoda</taxon>
        <taxon>Siphonostomatoida</taxon>
        <taxon>Caligidae</taxon>
        <taxon>Lepeophtheirus</taxon>
    </lineage>
</organism>
<dbReference type="EMBL" id="HACA01028938">
    <property type="protein sequence ID" value="CDW46299.1"/>
    <property type="molecule type" value="Transcribed_RNA"/>
</dbReference>
<dbReference type="AlphaFoldDB" id="A0A0K2V740"/>
<name>A0A0K2V740_LEPSM</name>
<protein>
    <submittedName>
        <fullName evidence="1">Uncharacterized protein</fullName>
    </submittedName>
</protein>
<sequence length="44" mass="5181">MRNPTFLAASNDRLRRTRKKRRIIIVSTWTVQGTVKNDLKLNIV</sequence>
<reference evidence="1" key="1">
    <citation type="submission" date="2014-05" db="EMBL/GenBank/DDBJ databases">
        <authorList>
            <person name="Chronopoulou M."/>
        </authorList>
    </citation>
    <scope>NUCLEOTIDE SEQUENCE</scope>
    <source>
        <tissue evidence="1">Whole organism</tissue>
    </source>
</reference>
<evidence type="ECO:0000313" key="1">
    <source>
        <dbReference type="EMBL" id="CDW46299.1"/>
    </source>
</evidence>
<accession>A0A0K2V740</accession>